<evidence type="ECO:0000313" key="1">
    <source>
        <dbReference type="EMBL" id="CUN67627.1"/>
    </source>
</evidence>
<dbReference type="STRING" id="338188.ERS852397_00639"/>
<gene>
    <name evidence="1" type="ORF">ERS852397_00639</name>
</gene>
<reference evidence="1 2" key="1">
    <citation type="submission" date="2015-09" db="EMBL/GenBank/DDBJ databases">
        <authorList>
            <consortium name="Pathogen Informatics"/>
        </authorList>
    </citation>
    <scope>NUCLEOTIDE SEQUENCE [LARGE SCALE GENOMIC DNA]</scope>
    <source>
        <strain evidence="1 2">2789STDY5608840</strain>
    </source>
</reference>
<sequence length="82" mass="9826">MTTTLFFVFSPTIISKTKKFAKILHKMYFQPFDLAPIPENESKVIEIKVEDGKLTPITRQFFIDHIFDFRKWKKWRSNTKGK</sequence>
<evidence type="ECO:0000313" key="2">
    <source>
        <dbReference type="Proteomes" id="UP000095517"/>
    </source>
</evidence>
<protein>
    <submittedName>
        <fullName evidence="1">Thioredoxin domain-containing protein</fullName>
    </submittedName>
</protein>
<dbReference type="AlphaFoldDB" id="A0A173YVS4"/>
<organism evidence="1 2">
    <name type="scientific">Bacteroides finegoldii</name>
    <dbReference type="NCBI Taxonomy" id="338188"/>
    <lineage>
        <taxon>Bacteria</taxon>
        <taxon>Pseudomonadati</taxon>
        <taxon>Bacteroidota</taxon>
        <taxon>Bacteroidia</taxon>
        <taxon>Bacteroidales</taxon>
        <taxon>Bacteroidaceae</taxon>
        <taxon>Bacteroides</taxon>
    </lineage>
</organism>
<name>A0A173YVS4_9BACE</name>
<accession>A0A173YVS4</accession>
<proteinExistence type="predicted"/>
<dbReference type="EMBL" id="CYZH01000003">
    <property type="protein sequence ID" value="CUN67627.1"/>
    <property type="molecule type" value="Genomic_DNA"/>
</dbReference>
<dbReference type="Proteomes" id="UP000095517">
    <property type="component" value="Unassembled WGS sequence"/>
</dbReference>